<dbReference type="AlphaFoldDB" id="A0AAQ3MGZ2"/>
<proteinExistence type="predicted"/>
<protein>
    <submittedName>
        <fullName evidence="1">Uncharacterized protein</fullName>
    </submittedName>
</protein>
<gene>
    <name evidence="1" type="ORF">V8G54_036062</name>
</gene>
<organism evidence="1 2">
    <name type="scientific">Vigna mungo</name>
    <name type="common">Black gram</name>
    <name type="synonym">Phaseolus mungo</name>
    <dbReference type="NCBI Taxonomy" id="3915"/>
    <lineage>
        <taxon>Eukaryota</taxon>
        <taxon>Viridiplantae</taxon>
        <taxon>Streptophyta</taxon>
        <taxon>Embryophyta</taxon>
        <taxon>Tracheophyta</taxon>
        <taxon>Spermatophyta</taxon>
        <taxon>Magnoliopsida</taxon>
        <taxon>eudicotyledons</taxon>
        <taxon>Gunneridae</taxon>
        <taxon>Pentapetalae</taxon>
        <taxon>rosids</taxon>
        <taxon>fabids</taxon>
        <taxon>Fabales</taxon>
        <taxon>Fabaceae</taxon>
        <taxon>Papilionoideae</taxon>
        <taxon>50 kb inversion clade</taxon>
        <taxon>NPAAA clade</taxon>
        <taxon>indigoferoid/millettioid clade</taxon>
        <taxon>Phaseoleae</taxon>
        <taxon>Vigna</taxon>
    </lineage>
</organism>
<reference evidence="1 2" key="1">
    <citation type="journal article" date="2023" name="Life. Sci Alliance">
        <title>Evolutionary insights into 3D genome organization and epigenetic landscape of Vigna mungo.</title>
        <authorList>
            <person name="Junaid A."/>
            <person name="Singh B."/>
            <person name="Bhatia S."/>
        </authorList>
    </citation>
    <scope>NUCLEOTIDE SEQUENCE [LARGE SCALE GENOMIC DNA]</scope>
    <source>
        <strain evidence="1">Urdbean</strain>
    </source>
</reference>
<sequence length="110" mass="13354">MLRIEAHLDCCSFHTLPLLNQCCCYPHLHKCYPKYYTQKQPLLPGLELMNPNLRHYFQLKHQKPHFRIPSNCQGWMDYWKQHCSDPHFPKHSEKPSSLEHHFSHFPHYCQ</sequence>
<keyword evidence="2" id="KW-1185">Reference proteome</keyword>
<dbReference type="Proteomes" id="UP001374535">
    <property type="component" value="Chromosome 11"/>
</dbReference>
<accession>A0AAQ3MGZ2</accession>
<evidence type="ECO:0000313" key="1">
    <source>
        <dbReference type="EMBL" id="WVY90548.1"/>
    </source>
</evidence>
<name>A0AAQ3MGZ2_VIGMU</name>
<evidence type="ECO:0000313" key="2">
    <source>
        <dbReference type="Proteomes" id="UP001374535"/>
    </source>
</evidence>
<dbReference type="EMBL" id="CP144690">
    <property type="protein sequence ID" value="WVY90548.1"/>
    <property type="molecule type" value="Genomic_DNA"/>
</dbReference>